<feature type="compositionally biased region" description="Acidic residues" evidence="1">
    <location>
        <begin position="82"/>
        <end position="94"/>
    </location>
</feature>
<sequence length="468" mass="51524">MSGRSAPKSISKAKTSKVTSQKTGGKATKAALSEDVSTEDTGLSPADLKLLKALQAKSKHAITVYNEQQDQVIRKHNADMVIAEEEGEEAEESPDENHTGSKRKKLTHDEEKLNDLLGDPSSNLADFSDDDENETHYTGVSPAGDYDKEDGSIQDMLLKPGIVLAGNEASNGIAIEKSEESKEIRKSIRHKKASGQTISTTSSASSVSSCNKKVVMGEFSPISLKLAAAGKCATRERISLMDAFPTNTDDFLWEALQNSGAAKASLEDVLDRAIIDIELQERLLKLDGLSGHFGLPDKLVESEIKDTVQWLLLKANFMYGEVDANDCTVNRQEPFSHPLITEIICAQWFTGKGKADIMTYNMMVAAKRIPGPLLVLVITTIENALKEWASGEYCPLPFSDETAKARYIHFTALWDRLAEKSPTWMENFEKNLFKQITKSVNRSHLYVSDEAADIDDLDFDALERSAKN</sequence>
<dbReference type="STRING" id="139825.A0A401GNK2"/>
<dbReference type="Pfam" id="PF20149">
    <property type="entry name" value="DUF6532"/>
    <property type="match status" value="1"/>
</dbReference>
<reference evidence="3 4" key="1">
    <citation type="journal article" date="2018" name="Sci. Rep.">
        <title>Genome sequence of the cauliflower mushroom Sparassis crispa (Hanabiratake) and its association with beneficial usage.</title>
        <authorList>
            <person name="Kiyama R."/>
            <person name="Furutani Y."/>
            <person name="Kawaguchi K."/>
            <person name="Nakanishi T."/>
        </authorList>
    </citation>
    <scope>NUCLEOTIDE SEQUENCE [LARGE SCALE GENOMIC DNA]</scope>
</reference>
<name>A0A401GNK2_9APHY</name>
<keyword evidence="4" id="KW-1185">Reference proteome</keyword>
<dbReference type="GeneID" id="38780724"/>
<organism evidence="3 4">
    <name type="scientific">Sparassis crispa</name>
    <dbReference type="NCBI Taxonomy" id="139825"/>
    <lineage>
        <taxon>Eukaryota</taxon>
        <taxon>Fungi</taxon>
        <taxon>Dikarya</taxon>
        <taxon>Basidiomycota</taxon>
        <taxon>Agaricomycotina</taxon>
        <taxon>Agaricomycetes</taxon>
        <taxon>Polyporales</taxon>
        <taxon>Sparassidaceae</taxon>
        <taxon>Sparassis</taxon>
    </lineage>
</organism>
<evidence type="ECO:0000313" key="3">
    <source>
        <dbReference type="EMBL" id="GBE83807.1"/>
    </source>
</evidence>
<comment type="caution">
    <text evidence="3">The sequence shown here is derived from an EMBL/GenBank/DDBJ whole genome shotgun (WGS) entry which is preliminary data.</text>
</comment>
<protein>
    <recommendedName>
        <fullName evidence="2">DUF6532 domain-containing protein</fullName>
    </recommendedName>
</protein>
<dbReference type="RefSeq" id="XP_027614720.1">
    <property type="nucleotide sequence ID" value="XM_027758919.1"/>
</dbReference>
<dbReference type="InterPro" id="IPR045341">
    <property type="entry name" value="DUF6532"/>
</dbReference>
<dbReference type="OrthoDB" id="3268553at2759"/>
<feature type="region of interest" description="Disordered" evidence="1">
    <location>
        <begin position="1"/>
        <end position="42"/>
    </location>
</feature>
<feature type="compositionally biased region" description="Polar residues" evidence="1">
    <location>
        <begin position="12"/>
        <end position="23"/>
    </location>
</feature>
<proteinExistence type="predicted"/>
<dbReference type="Proteomes" id="UP000287166">
    <property type="component" value="Unassembled WGS sequence"/>
</dbReference>
<dbReference type="EMBL" id="BFAD01000005">
    <property type="protein sequence ID" value="GBE83807.1"/>
    <property type="molecule type" value="Genomic_DNA"/>
</dbReference>
<feature type="region of interest" description="Disordered" evidence="1">
    <location>
        <begin position="77"/>
        <end position="151"/>
    </location>
</feature>
<accession>A0A401GNK2</accession>
<dbReference type="AlphaFoldDB" id="A0A401GNK2"/>
<evidence type="ECO:0000313" key="4">
    <source>
        <dbReference type="Proteomes" id="UP000287166"/>
    </source>
</evidence>
<dbReference type="InParanoid" id="A0A401GNK2"/>
<evidence type="ECO:0000256" key="1">
    <source>
        <dbReference type="SAM" id="MobiDB-lite"/>
    </source>
</evidence>
<evidence type="ECO:0000259" key="2">
    <source>
        <dbReference type="Pfam" id="PF20149"/>
    </source>
</evidence>
<feature type="domain" description="DUF6532" evidence="2">
    <location>
        <begin position="235"/>
        <end position="415"/>
    </location>
</feature>
<gene>
    <name evidence="3" type="ORF">SCP_0508640</name>
</gene>